<dbReference type="SUPFAM" id="SSF46565">
    <property type="entry name" value="Chaperone J-domain"/>
    <property type="match status" value="1"/>
</dbReference>
<dbReference type="EMBL" id="GL832996">
    <property type="protein sequence ID" value="EGD81224.1"/>
    <property type="molecule type" value="Genomic_DNA"/>
</dbReference>
<sequence length="2226" mass="251687">MASLLEGGAESSNWEACFYTTKHSWRGKYKRIFCIGRDCIATLNPSTFEETNRWSYAREFCDIAVGPKSPQEFVITVKKKDSKKTSTTTFSAEFRTELLTVAQTMRTKFHGATQQQSPIFPAFKHHWSETRKDVLLSVRPTCIAQVNSGGDVLASYDYKDIEAVLFVSDYPGGFIIVDRSFKRLHLFALEKREQFLQLAVQHASTYVGVTLKKKKQDITLNDFRANRLGSLSRSEAAITSLAEFTVTKLSPRHPEPVQRILCLTESCLVERDPASYAIVTLRPLEFIFSIVRDQRDPQLFRVEYSTGAVRSYYSTDRDPLLASLLDSVRATGNKCVCVQMMPTDKGERFQPLTSAPDEEVESALLKFIASPNTGMSFQLAVRRFNANVDYAGLVHAVTEEGWFKENKEKLIMAALSTLLNQGDQSDSPEHLAGEFLAIRRLVASKAGFHAFTQLPNFRKQIGSKVIRALQLSNDGVTYAAMDMLSTLMIPMHDNYDIGQEKLNKSHLLASKSFLGKLLQLLKQHADAQTGALVVSMLLDFFTFAIGSQYSETTSGEHFDVILQMVADLGRSLFSLFEHPSMAIVKAAGLLMKAIIEEGEPEMCEQMQQLALAEGALLRHLYTSLYTKSTDNRMLTHRQLSRHLVALWAEKNPTAHEMLARMFPAGLLDALKSEEKVPEKDIDRVNVRDTLHVAQQQKKAVTRHKLDQLLLHWRSRSARRSDHKDVPTLRRRRQRVKVEDNWEFFYYEFERDHARADLIWNFKTREELKECIDNELRAFLADRDLRGSYTIAWNHTEFEVRYETLAEEVKIGDHYLRLLLENDPNSTKIHNAPQFFNDLYHRFLLTTKPRMKSMCLQAMAVVYKQCSEEIGHFNDTEFIVHMLNNCEDNLERDRLLQFLSTLLLNRTNVKLFIDAGGMRCLVDLVTLAHLHTNRATTPMQTLMLEASQTQLTSDEPEWFYTKSDVKSKTGPIGFSELKELYESGEVNKETKVWAQGLEGWKPMRAIPQLKWALVAGGTPVMDYTQLSILCLDMLTAICQYYPSRDADGAVIRPLPRCKRMLSDTMCLPHIVQLLLTFEPAIVERTARLLSIIMQDNTNMSRLYLTGVFFFIMMYTGSNLLPIARFLRETHNYQAYKSDQTTGRSILGTMIPQAMVCFLDNHGPEKFASTFLGQFDTPEAIWGAEMRRMLIEKIAVHLSDFTPRLKSNTRAIYQYCPIPRVSYPELEHELFCNMYYLRHLCDETRFPDWPIKNHIELLKDILEAWKLECEKKPQTMTTDEAYTTLGLEPGTKYDQRKVRKAYFKMSMKYHPDKNPEGRDMFEKVNKAYEFVTSMESRSMEGPNPENIVLILRAQSILYKRHADILQPYKYAGYPMLTVTIERETADENLFSSSVSLLNAACELSYQTVRCSPLNATEMMRQSGFEKLAAAFSRCLTVVGHHAKDDEPAVQVCSNILKCFAAAAAFDECRERISSIGAIVKDMCRCLWVEGAPALTSAAIECVCAFSVEPFLQTSMIQNGALWHIMQLLFGYDFTLEESDIEKDESTHQQEFVNKNAKVGVRALAMLVGSAPDTPANREAQDGLNALLTPFLAEKLANPDPKPFLKLFNGNTENPYLIWDNSTRAELSEYLEHQQESIIKTGEQDSSLGANMVFSAHKNEVVVDNIFVRVYNEQPTFPIAAPERFTRALLDFIGNKAQYVWSATANTTAPPDEQKIARVLDHVALALESLRNVITANAGVETACVGHFKLLFSLLKQTSNSKMQLMALQVITKVTANRACVKDIAASHVLVYLLFTLVTLPAGRLVALEAMHALVSNNKCIEQLLQRGGIIYLLNLFCSSGSPVVRQNTATLFGKMLADKLHGPRIRITLSKFLPPIFLEAVRDNAETSVAMFESNQENPELIWGDEAREKVQRTVADLQEDLFARQQEDPDLTWGLPPDFEVVYESLHGEVVVGGVFLRLLIAQPTWSFRKPKEFVVALMDKFMSLLQRESFDDVTKEQLSTVSQAASALFHAQPDLANGIPAMGHLHKMMSLVERDCQPVQNASLLFFNQIASNPACVRAFGSIECVPAFKKALSNANSEFLPHGCEMLMKIYEKNVPPLVAQAIAHDFVNFLLKLLKSGLDLCEHSSACKAHVVKALKAMERDLARGEEVHAILERCPWWASYKEQRHDLFITSTPTAGYLTGPTASVAGYLTAGPQTSVAMDTAPPEVMEEEDRSHRAAPGNPDA</sequence>
<dbReference type="SMART" id="SM00271">
    <property type="entry name" value="DnaJ"/>
    <property type="match status" value="1"/>
</dbReference>
<keyword evidence="4" id="KW-1185">Reference proteome</keyword>
<protein>
    <submittedName>
        <fullName evidence="3">RME8 protein</fullName>
    </submittedName>
</protein>
<organism evidence="4">
    <name type="scientific">Salpingoeca rosetta (strain ATCC 50818 / BSB-021)</name>
    <dbReference type="NCBI Taxonomy" id="946362"/>
    <lineage>
        <taxon>Eukaryota</taxon>
        <taxon>Choanoflagellata</taxon>
        <taxon>Craspedida</taxon>
        <taxon>Salpingoecidae</taxon>
        <taxon>Salpingoeca</taxon>
    </lineage>
</organism>
<evidence type="ECO:0000256" key="1">
    <source>
        <dbReference type="SAM" id="MobiDB-lite"/>
    </source>
</evidence>
<dbReference type="GO" id="GO:0007032">
    <property type="term" value="P:endosome organization"/>
    <property type="evidence" value="ECO:0007669"/>
    <property type="project" value="InterPro"/>
</dbReference>
<dbReference type="Proteomes" id="UP000007799">
    <property type="component" value="Unassembled WGS sequence"/>
</dbReference>
<dbReference type="OrthoDB" id="69656at2759"/>
<dbReference type="Pfam" id="PF14237">
    <property type="entry name" value="GYF_2"/>
    <property type="match status" value="1"/>
</dbReference>
<dbReference type="GO" id="GO:0010008">
    <property type="term" value="C:endosome membrane"/>
    <property type="evidence" value="ECO:0007669"/>
    <property type="project" value="TreeGrafter"/>
</dbReference>
<dbReference type="Gene3D" id="1.10.287.110">
    <property type="entry name" value="DnaJ domain"/>
    <property type="match status" value="1"/>
</dbReference>
<dbReference type="Gene3D" id="1.25.10.10">
    <property type="entry name" value="Leucine-rich Repeat Variant"/>
    <property type="match status" value="2"/>
</dbReference>
<dbReference type="SUPFAM" id="SSF48371">
    <property type="entry name" value="ARM repeat"/>
    <property type="match status" value="2"/>
</dbReference>
<feature type="domain" description="J" evidence="2">
    <location>
        <begin position="1278"/>
        <end position="1334"/>
    </location>
</feature>
<evidence type="ECO:0000313" key="4">
    <source>
        <dbReference type="Proteomes" id="UP000007799"/>
    </source>
</evidence>
<dbReference type="InterPro" id="IPR045802">
    <property type="entry name" value="GRV2/DNAJC13_N"/>
</dbReference>
<dbReference type="InterPro" id="IPR011989">
    <property type="entry name" value="ARM-like"/>
</dbReference>
<dbReference type="KEGG" id="sre:PTSG_11261"/>
<dbReference type="FunFam" id="1.10.287.110:FF:000007">
    <property type="entry name" value="DnaJ (Hsp40) homolog, subfamily C, member 13"/>
    <property type="match status" value="1"/>
</dbReference>
<dbReference type="PANTHER" id="PTHR36983:SF2">
    <property type="entry name" value="DNAJ HOMOLOG SUBFAMILY C MEMBER 13"/>
    <property type="match status" value="1"/>
</dbReference>
<gene>
    <name evidence="3" type="ORF">PTSG_11261</name>
</gene>
<dbReference type="CDD" id="cd06257">
    <property type="entry name" value="DnaJ"/>
    <property type="match status" value="1"/>
</dbReference>
<dbReference type="STRING" id="946362.F2USW5"/>
<dbReference type="Pfam" id="PF00226">
    <property type="entry name" value="DnaJ"/>
    <property type="match status" value="1"/>
</dbReference>
<dbReference type="InterPro" id="IPR025640">
    <property type="entry name" value="GYF_2"/>
</dbReference>
<dbReference type="RefSeq" id="XP_004987758.1">
    <property type="nucleotide sequence ID" value="XM_004987701.1"/>
</dbReference>
<dbReference type="InterPro" id="IPR016024">
    <property type="entry name" value="ARM-type_fold"/>
</dbReference>
<dbReference type="GO" id="GO:2000641">
    <property type="term" value="P:regulation of early endosome to late endosome transport"/>
    <property type="evidence" value="ECO:0007669"/>
    <property type="project" value="InterPro"/>
</dbReference>
<dbReference type="GO" id="GO:0006898">
    <property type="term" value="P:receptor-mediated endocytosis"/>
    <property type="evidence" value="ECO:0007669"/>
    <property type="project" value="TreeGrafter"/>
</dbReference>
<dbReference type="InParanoid" id="F2USW5"/>
<dbReference type="OMA" id="PQTYSIC"/>
<dbReference type="eggNOG" id="KOG1789">
    <property type="taxonomic scope" value="Eukaryota"/>
</dbReference>
<dbReference type="InterPro" id="IPR001623">
    <property type="entry name" value="DnaJ_domain"/>
</dbReference>
<dbReference type="PROSITE" id="PS50076">
    <property type="entry name" value="DNAJ_2"/>
    <property type="match status" value="1"/>
</dbReference>
<dbReference type="InterPro" id="IPR044978">
    <property type="entry name" value="GRV2/DNAJC13"/>
</dbReference>
<proteinExistence type="predicted"/>
<dbReference type="Pfam" id="PF19432">
    <property type="entry name" value="RME-8_N"/>
    <property type="match status" value="1"/>
</dbReference>
<reference evidence="3" key="1">
    <citation type="submission" date="2009-08" db="EMBL/GenBank/DDBJ databases">
        <title>Annotation of Salpingoeca rosetta.</title>
        <authorList>
            <consortium name="The Broad Institute Genome Sequencing Platform"/>
            <person name="Russ C."/>
            <person name="Cuomo C."/>
            <person name="Burger G."/>
            <person name="Gray M.W."/>
            <person name="Holland P.W.H."/>
            <person name="King N."/>
            <person name="Lang F.B.F."/>
            <person name="Roger A.J."/>
            <person name="Ruiz-Trillo I."/>
            <person name="Young S.K."/>
            <person name="Zeng Q."/>
            <person name="Gargeya S."/>
            <person name="Alvarado L."/>
            <person name="Berlin A."/>
            <person name="Chapman S.B."/>
            <person name="Chen Z."/>
            <person name="Freedman E."/>
            <person name="Gellesch M."/>
            <person name="Goldberg J."/>
            <person name="Griggs A."/>
            <person name="Gujja S."/>
            <person name="Heilman E."/>
            <person name="Heiman D."/>
            <person name="Howarth C."/>
            <person name="Mehta T."/>
            <person name="Neiman D."/>
            <person name="Pearson M."/>
            <person name="Roberts A."/>
            <person name="Saif S."/>
            <person name="Shea T."/>
            <person name="Shenoy N."/>
            <person name="Sisk P."/>
            <person name="Stolte C."/>
            <person name="Sykes S."/>
            <person name="White J."/>
            <person name="Yandava C."/>
            <person name="Haas B."/>
            <person name="Nusbaum C."/>
            <person name="Birren B."/>
        </authorList>
    </citation>
    <scope>NUCLEOTIDE SEQUENCE [LARGE SCALE GENOMIC DNA]</scope>
    <source>
        <strain evidence="3">ATCC 50818</strain>
    </source>
</reference>
<accession>F2USW5</accession>
<dbReference type="GeneID" id="16068282"/>
<dbReference type="PANTHER" id="PTHR36983">
    <property type="entry name" value="DNAJ HOMOLOG SUBFAMILY C MEMBER 13"/>
    <property type="match status" value="1"/>
</dbReference>
<dbReference type="FunCoup" id="F2USW5">
    <property type="interactions" value="1717"/>
</dbReference>
<evidence type="ECO:0000259" key="2">
    <source>
        <dbReference type="PROSITE" id="PS50076"/>
    </source>
</evidence>
<name>F2USW5_SALR5</name>
<dbReference type="InterPro" id="IPR036869">
    <property type="entry name" value="J_dom_sf"/>
</dbReference>
<evidence type="ECO:0000313" key="3">
    <source>
        <dbReference type="EMBL" id="EGD81224.1"/>
    </source>
</evidence>
<feature type="region of interest" description="Disordered" evidence="1">
    <location>
        <begin position="2199"/>
        <end position="2226"/>
    </location>
</feature>